<accession>A0A3D9XGH9</accession>
<feature type="coiled-coil region" evidence="1">
    <location>
        <begin position="109"/>
        <end position="148"/>
    </location>
</feature>
<gene>
    <name evidence="2" type="ORF">BDD41_2326</name>
</gene>
<reference evidence="2 3" key="1">
    <citation type="submission" date="2018-08" db="EMBL/GenBank/DDBJ databases">
        <title>Genomic Encyclopedia of Archaeal and Bacterial Type Strains, Phase II (KMG-II): from individual species to whole genera.</title>
        <authorList>
            <person name="Goeker M."/>
        </authorList>
    </citation>
    <scope>NUCLEOTIDE SEQUENCE [LARGE SCALE GENOMIC DNA]</scope>
    <source>
        <strain evidence="2 3">DSM 17099</strain>
    </source>
</reference>
<dbReference type="RefSeq" id="WP_116221866.1">
    <property type="nucleotide sequence ID" value="NZ_CP038197.1"/>
</dbReference>
<keyword evidence="1" id="KW-0175">Coiled coil</keyword>
<sequence length="249" mass="27018">MNDMTNLPPRGHNGPPAFDPEAFAAVKAKVDDFALAAGEWADLGEIDSQDRAERASDFVAGARKVYKVVDEARKAAKAPHDEAAKAVQAAFAPLLKTVERATDTVKAMQTAWLKKMREAEEAARRAEQERIRLEREEAERLAAEAAARNDIAGQVAAEEALKEAEDAEKAAAKPVAARAGSATGAGRTMALRTTWRCEVEQRGPALAYYRYHPEVIALIERLASAEVRAQTGDKVAPQGFRLIKEEKAA</sequence>
<dbReference type="EMBL" id="QTUJ01000002">
    <property type="protein sequence ID" value="REF69616.1"/>
    <property type="molecule type" value="Genomic_DNA"/>
</dbReference>
<organism evidence="2 3">
    <name type="scientific">Paracoccus versutus</name>
    <name type="common">Thiobacillus versutus</name>
    <dbReference type="NCBI Taxonomy" id="34007"/>
    <lineage>
        <taxon>Bacteria</taxon>
        <taxon>Pseudomonadati</taxon>
        <taxon>Pseudomonadota</taxon>
        <taxon>Alphaproteobacteria</taxon>
        <taxon>Rhodobacterales</taxon>
        <taxon>Paracoccaceae</taxon>
        <taxon>Paracoccus</taxon>
    </lineage>
</organism>
<protein>
    <recommendedName>
        <fullName evidence="4">Colicin import membrane protein</fullName>
    </recommendedName>
</protein>
<name>A0A3D9XGH9_PARVE</name>
<evidence type="ECO:0000313" key="3">
    <source>
        <dbReference type="Proteomes" id="UP000256941"/>
    </source>
</evidence>
<dbReference type="Proteomes" id="UP000256941">
    <property type="component" value="Unassembled WGS sequence"/>
</dbReference>
<comment type="caution">
    <text evidence="2">The sequence shown here is derived from an EMBL/GenBank/DDBJ whole genome shotgun (WGS) entry which is preliminary data.</text>
</comment>
<dbReference type="AlphaFoldDB" id="A0A3D9XGH9"/>
<proteinExistence type="predicted"/>
<evidence type="ECO:0008006" key="4">
    <source>
        <dbReference type="Google" id="ProtNLM"/>
    </source>
</evidence>
<evidence type="ECO:0000256" key="1">
    <source>
        <dbReference type="SAM" id="Coils"/>
    </source>
</evidence>
<evidence type="ECO:0000313" key="2">
    <source>
        <dbReference type="EMBL" id="REF69616.1"/>
    </source>
</evidence>